<accession>A0ABX7UVE6</accession>
<dbReference type="Gene3D" id="3.90.1580.10">
    <property type="entry name" value="paralog of FGE (formylglycine-generating enzyme)"/>
    <property type="match status" value="1"/>
</dbReference>
<gene>
    <name evidence="2" type="ORF">HC231_11925</name>
</gene>
<dbReference type="InterPro" id="IPR051043">
    <property type="entry name" value="Sulfatase_Mod_Factor_Kinase"/>
</dbReference>
<dbReference type="Pfam" id="PF03781">
    <property type="entry name" value="FGE-sulfatase"/>
    <property type="match status" value="1"/>
</dbReference>
<feature type="domain" description="Sulfatase-modifying factor enzyme-like" evidence="1">
    <location>
        <begin position="71"/>
        <end position="252"/>
    </location>
</feature>
<name>A0ABX7UVE6_9GAMM</name>
<proteinExistence type="predicted"/>
<sequence>MMKRGTKIYLTSLVLAYILPFMLFSRTFTLFSNIPYKKEISAYAESVRQFFTPAKSADDSINESKLGDLLIALKGGEYDMGYIDKDEQGRSYALPLKQLYSYPMSVYVKDFALTKTKITNRQFDHYLVSAGLPAREAPDESEPTPPDDAPAEVTYAQAESYCRWLGERVGQKAGLPDRIEWEYAARNGGKRVLFPTDNGVIDIGRNVASAAQKIVANSTGSSLDQQLMPVGQFPPTPLGFYDMASNGFEWTAVHRNRSFITSQTILMEGGAATITFGPSENLKSRYAFRCATWSESHSQPENQE</sequence>
<evidence type="ECO:0000259" key="1">
    <source>
        <dbReference type="Pfam" id="PF03781"/>
    </source>
</evidence>
<keyword evidence="3" id="KW-1185">Reference proteome</keyword>
<dbReference type="PANTHER" id="PTHR23150:SF19">
    <property type="entry name" value="FORMYLGLYCINE-GENERATING ENZYME"/>
    <property type="match status" value="1"/>
</dbReference>
<evidence type="ECO:0000313" key="2">
    <source>
        <dbReference type="EMBL" id="QTF08532.1"/>
    </source>
</evidence>
<organism evidence="2 3">
    <name type="scientific">Brenneria izadpanahii</name>
    <dbReference type="NCBI Taxonomy" id="2722756"/>
    <lineage>
        <taxon>Bacteria</taxon>
        <taxon>Pseudomonadati</taxon>
        <taxon>Pseudomonadota</taxon>
        <taxon>Gammaproteobacteria</taxon>
        <taxon>Enterobacterales</taxon>
        <taxon>Pectobacteriaceae</taxon>
        <taxon>Brenneria</taxon>
    </lineage>
</organism>
<dbReference type="EMBL" id="CP050854">
    <property type="protein sequence ID" value="QTF08532.1"/>
    <property type="molecule type" value="Genomic_DNA"/>
</dbReference>
<dbReference type="Proteomes" id="UP000671960">
    <property type="component" value="Chromosome"/>
</dbReference>
<protein>
    <submittedName>
        <fullName evidence="2">Formylglycine-generating enzyme family protein</fullName>
    </submittedName>
</protein>
<evidence type="ECO:0000313" key="3">
    <source>
        <dbReference type="Proteomes" id="UP000671960"/>
    </source>
</evidence>
<dbReference type="PANTHER" id="PTHR23150">
    <property type="entry name" value="SULFATASE MODIFYING FACTOR 1, 2"/>
    <property type="match status" value="1"/>
</dbReference>
<dbReference type="InterPro" id="IPR042095">
    <property type="entry name" value="SUMF_sf"/>
</dbReference>
<dbReference type="SUPFAM" id="SSF56436">
    <property type="entry name" value="C-type lectin-like"/>
    <property type="match status" value="1"/>
</dbReference>
<dbReference type="InterPro" id="IPR016187">
    <property type="entry name" value="CTDL_fold"/>
</dbReference>
<reference evidence="2 3" key="1">
    <citation type="submission" date="2020-03" db="EMBL/GenBank/DDBJ databases">
        <authorList>
            <person name="Bakhshi Ganjeh M."/>
        </authorList>
    </citation>
    <scope>NUCLEOTIDE SEQUENCE [LARGE SCALE GENOMIC DNA]</scope>
    <source>
        <strain evidence="3">Iran 50</strain>
    </source>
</reference>
<dbReference type="RefSeq" id="WP_208231153.1">
    <property type="nucleotide sequence ID" value="NZ_CP050854.1"/>
</dbReference>
<dbReference type="InterPro" id="IPR005532">
    <property type="entry name" value="SUMF_dom"/>
</dbReference>